<dbReference type="Proteomes" id="UP000076552">
    <property type="component" value="Unassembled WGS sequence"/>
</dbReference>
<dbReference type="GO" id="GO:0006612">
    <property type="term" value="P:protein targeting to membrane"/>
    <property type="evidence" value="ECO:0007669"/>
    <property type="project" value="TreeGrafter"/>
</dbReference>
<evidence type="ECO:0000313" key="18">
    <source>
        <dbReference type="EMBL" id="KZL75835.1"/>
    </source>
</evidence>
<dbReference type="GO" id="GO:0005783">
    <property type="term" value="C:endoplasmic reticulum"/>
    <property type="evidence" value="ECO:0007669"/>
    <property type="project" value="TreeGrafter"/>
</dbReference>
<feature type="transmembrane region" description="Helical" evidence="16">
    <location>
        <begin position="406"/>
        <end position="427"/>
    </location>
</feature>
<comment type="caution">
    <text evidence="18">The sequence shown here is derived from an EMBL/GenBank/DDBJ whole genome shotgun (WGS) entry which is preliminary data.</text>
</comment>
<dbReference type="GO" id="GO:0019706">
    <property type="term" value="F:protein-cysteine S-palmitoyltransferase activity"/>
    <property type="evidence" value="ECO:0007669"/>
    <property type="project" value="UniProtKB-EC"/>
</dbReference>
<dbReference type="PROSITE" id="PS50216">
    <property type="entry name" value="DHHC"/>
    <property type="match status" value="1"/>
</dbReference>
<feature type="compositionally biased region" description="Polar residues" evidence="15">
    <location>
        <begin position="319"/>
        <end position="332"/>
    </location>
</feature>
<feature type="domain" description="Palmitoyltransferase DHHC" evidence="17">
    <location>
        <begin position="477"/>
        <end position="602"/>
    </location>
</feature>
<evidence type="ECO:0000256" key="14">
    <source>
        <dbReference type="ARBA" id="ARBA00048048"/>
    </source>
</evidence>
<dbReference type="PANTHER" id="PTHR22883:SF43">
    <property type="entry name" value="PALMITOYLTRANSFERASE APP"/>
    <property type="match status" value="1"/>
</dbReference>
<gene>
    <name evidence="18" type="ORF">CT0861_00995</name>
</gene>
<evidence type="ECO:0000256" key="4">
    <source>
        <dbReference type="ARBA" id="ARBA00022692"/>
    </source>
</evidence>
<dbReference type="GO" id="GO:0005794">
    <property type="term" value="C:Golgi apparatus"/>
    <property type="evidence" value="ECO:0007669"/>
    <property type="project" value="TreeGrafter"/>
</dbReference>
<organism evidence="18 19">
    <name type="scientific">Colletotrichum tofieldiae</name>
    <dbReference type="NCBI Taxonomy" id="708197"/>
    <lineage>
        <taxon>Eukaryota</taxon>
        <taxon>Fungi</taxon>
        <taxon>Dikarya</taxon>
        <taxon>Ascomycota</taxon>
        <taxon>Pezizomycotina</taxon>
        <taxon>Sordariomycetes</taxon>
        <taxon>Hypocreomycetidae</taxon>
        <taxon>Glomerellales</taxon>
        <taxon>Glomerellaceae</taxon>
        <taxon>Colletotrichum</taxon>
        <taxon>Colletotrichum spaethianum species complex</taxon>
    </lineage>
</organism>
<feature type="region of interest" description="Disordered" evidence="15">
    <location>
        <begin position="655"/>
        <end position="714"/>
    </location>
</feature>
<evidence type="ECO:0000256" key="16">
    <source>
        <dbReference type="SAM" id="Phobius"/>
    </source>
</evidence>
<evidence type="ECO:0000256" key="5">
    <source>
        <dbReference type="ARBA" id="ARBA00022989"/>
    </source>
</evidence>
<proteinExistence type="inferred from homology"/>
<dbReference type="InterPro" id="IPR039859">
    <property type="entry name" value="PFA4/ZDH16/20/ERF2-like"/>
</dbReference>
<comment type="catalytic activity">
    <reaction evidence="14">
        <text>L-cysteinyl-[protein] + hexadecanoyl-CoA = S-hexadecanoyl-L-cysteinyl-[protein] + CoA</text>
        <dbReference type="Rhea" id="RHEA:36683"/>
        <dbReference type="Rhea" id="RHEA-COMP:10131"/>
        <dbReference type="Rhea" id="RHEA-COMP:11032"/>
        <dbReference type="ChEBI" id="CHEBI:29950"/>
        <dbReference type="ChEBI" id="CHEBI:57287"/>
        <dbReference type="ChEBI" id="CHEBI:57379"/>
        <dbReference type="ChEBI" id="CHEBI:74151"/>
        <dbReference type="EC" id="2.3.1.225"/>
    </reaction>
</comment>
<evidence type="ECO:0000256" key="9">
    <source>
        <dbReference type="ARBA" id="ARBA00023315"/>
    </source>
</evidence>
<protein>
    <recommendedName>
        <fullName evidence="11">Palmitoyltransferase ERF2</fullName>
        <ecNumber evidence="2">2.3.1.225</ecNumber>
    </recommendedName>
    <alternativeName>
        <fullName evidence="12">DHHC cysteine-rich domain-containing protein ERF2</fullName>
    </alternativeName>
    <alternativeName>
        <fullName evidence="13">Ras protein acyltransferase</fullName>
    </alternativeName>
</protein>
<sequence length="930" mass="101594">MTSKDQAGGANASTGDDDFPKPQFPGRSDRPGPPSIISSRMTDIASDDGGEAVAQTFSENPRSKSALASDSVSRPGTAKTGMSGPWEGRRRGPPPRMNYITSLSEKRRSSGAGSTGGSGSSRPPSSTSRSHVPSLTSSAFFRPMSSQKLQAQRGGSRPATRQQPTLEDAEPETSQSAAAAAAVASGGPNARHSVISNPVSNPVARLQRQLSDDGEMRSPPSRGTEYTEQGTYDRITANTSPTHGHYAAGSMSESVTPLQRNQRNSRNLSVNVDRGFKERGNQTSPAKSPRSFRSSFLLPGRSDQGQNKSNRSLPGGEKLSSTASTPQLNPVDSSRPADKNNLKKSRSNLGYVFQYFEGNTVFCIGGRFQNTKHRPVNVATGLFIIIPAVLFFVFSAPWIWNNISPAIPITFAYLFYICISSFLHASVSDPGILPRNLHAFPPAEPTEDPLRLGPPTNDWTLIKSAESSTAAMEVPVKHCRTCNIWRPPRAHHCRLCDNCIETHDHHCVWLNNCVGRRNYRYFFAFVSSATFLSLYLLGASLGQILIHMNRSDISFGKAIDEFRVPFAMVIYGFVAFLYPAALMGYHIFLMARGETTREYINSHKFIKKERFRAFTQGSMLKNWIVVLCRPRPPTYYQFKKKYSVGDQRLGAFRDQPKHDAQGMEMQNVRPSTGFDGYSEASSARNSPRNQRQPPLASRQRRRGQNGPACGGGIPEGAYFGTGRFYEENLRNEQQRQQEREQQEQQTPRCPSSDPFSGLNGLGFSAGGGWSEEEWERVFFEALRRVQEKRRQERRGGGGIGDGGLGMGVGSDAMGGGLGQQGLGTGEEMRFEDLFGGVFGSSGSDWHGGGGGEGGISFEEVFGPAGNLPSGAGYSTGFGFGDQEHVRRGGAGMTWAEYMELFRRRYDGGSSYGHAGGPPPADLFDGWHTDW</sequence>
<evidence type="ECO:0000256" key="12">
    <source>
        <dbReference type="ARBA" id="ARBA00042315"/>
    </source>
</evidence>
<keyword evidence="8" id="KW-0449">Lipoprotein</keyword>
<feature type="region of interest" description="Disordered" evidence="15">
    <location>
        <begin position="1"/>
        <end position="342"/>
    </location>
</feature>
<keyword evidence="5 16" id="KW-1133">Transmembrane helix</keyword>
<feature type="compositionally biased region" description="Polar residues" evidence="15">
    <location>
        <begin position="224"/>
        <end position="242"/>
    </location>
</feature>
<evidence type="ECO:0000259" key="17">
    <source>
        <dbReference type="Pfam" id="PF01529"/>
    </source>
</evidence>
<name>A0A166WNE6_9PEZI</name>
<dbReference type="AlphaFoldDB" id="A0A166WNE6"/>
<dbReference type="STRING" id="708197.A0A166WNE6"/>
<comment type="subcellular location">
    <subcellularLocation>
        <location evidence="1">Endomembrane system</location>
        <topology evidence="1">Multi-pass membrane protein</topology>
    </subcellularLocation>
</comment>
<feature type="transmembrane region" description="Helical" evidence="16">
    <location>
        <begin position="376"/>
        <end position="400"/>
    </location>
</feature>
<evidence type="ECO:0000256" key="15">
    <source>
        <dbReference type="SAM" id="MobiDB-lite"/>
    </source>
</evidence>
<evidence type="ECO:0000256" key="1">
    <source>
        <dbReference type="ARBA" id="ARBA00004127"/>
    </source>
</evidence>
<feature type="compositionally biased region" description="Polar residues" evidence="15">
    <location>
        <begin position="679"/>
        <end position="692"/>
    </location>
</feature>
<keyword evidence="3 18" id="KW-0808">Transferase</keyword>
<reference evidence="18 19" key="1">
    <citation type="submission" date="2015-06" db="EMBL/GenBank/DDBJ databases">
        <title>Survival trade-offs in plant roots during colonization by closely related pathogenic and mutualistic fungi.</title>
        <authorList>
            <person name="Hacquard S."/>
            <person name="Kracher B."/>
            <person name="Hiruma K."/>
            <person name="Weinman A."/>
            <person name="Muench P."/>
            <person name="Garrido Oter R."/>
            <person name="Ver Loren van Themaat E."/>
            <person name="Dallerey J.-F."/>
            <person name="Damm U."/>
            <person name="Henrissat B."/>
            <person name="Lespinet O."/>
            <person name="Thon M."/>
            <person name="Kemen E."/>
            <person name="McHardy A.C."/>
            <person name="Schulze-Lefert P."/>
            <person name="O'Connell R.J."/>
        </authorList>
    </citation>
    <scope>NUCLEOTIDE SEQUENCE [LARGE SCALE GENOMIC DNA]</scope>
    <source>
        <strain evidence="18 19">0861</strain>
    </source>
</reference>
<evidence type="ECO:0000256" key="11">
    <source>
        <dbReference type="ARBA" id="ARBA00039207"/>
    </source>
</evidence>
<keyword evidence="9" id="KW-0012">Acyltransferase</keyword>
<evidence type="ECO:0000256" key="10">
    <source>
        <dbReference type="ARBA" id="ARBA00023463"/>
    </source>
</evidence>
<evidence type="ECO:0000256" key="6">
    <source>
        <dbReference type="ARBA" id="ARBA00023136"/>
    </source>
</evidence>
<dbReference type="EMBL" id="LFIV01000020">
    <property type="protein sequence ID" value="KZL75835.1"/>
    <property type="molecule type" value="Genomic_DNA"/>
</dbReference>
<keyword evidence="19" id="KW-1185">Reference proteome</keyword>
<feature type="region of interest" description="Disordered" evidence="15">
    <location>
        <begin position="731"/>
        <end position="764"/>
    </location>
</feature>
<feature type="compositionally biased region" description="Polar residues" evidence="15">
    <location>
        <begin position="251"/>
        <end position="270"/>
    </location>
</feature>
<feature type="compositionally biased region" description="Basic and acidic residues" evidence="15">
    <location>
        <begin position="731"/>
        <end position="742"/>
    </location>
</feature>
<dbReference type="InterPro" id="IPR001594">
    <property type="entry name" value="Palmitoyltrfase_DHHC"/>
</dbReference>
<feature type="compositionally biased region" description="Polar residues" evidence="15">
    <location>
        <begin position="303"/>
        <end position="312"/>
    </location>
</feature>
<evidence type="ECO:0000313" key="19">
    <source>
        <dbReference type="Proteomes" id="UP000076552"/>
    </source>
</evidence>
<keyword evidence="6 16" id="KW-0472">Membrane</keyword>
<comment type="similarity">
    <text evidence="10">Belongs to the DHHC palmitoyltransferase family. ERF2/ZDHHC9 subfamily.</text>
</comment>
<feature type="compositionally biased region" description="Low complexity" evidence="15">
    <location>
        <begin position="120"/>
        <end position="138"/>
    </location>
</feature>
<evidence type="ECO:0000256" key="8">
    <source>
        <dbReference type="ARBA" id="ARBA00023288"/>
    </source>
</evidence>
<evidence type="ECO:0000256" key="7">
    <source>
        <dbReference type="ARBA" id="ARBA00023139"/>
    </source>
</evidence>
<dbReference type="EC" id="2.3.1.225" evidence="2"/>
<dbReference type="Pfam" id="PF01529">
    <property type="entry name" value="DHHC"/>
    <property type="match status" value="1"/>
</dbReference>
<accession>A0A166WNE6</accession>
<evidence type="ECO:0000256" key="3">
    <source>
        <dbReference type="ARBA" id="ARBA00022679"/>
    </source>
</evidence>
<evidence type="ECO:0000256" key="13">
    <source>
        <dbReference type="ARBA" id="ARBA00042554"/>
    </source>
</evidence>
<dbReference type="PANTHER" id="PTHR22883">
    <property type="entry name" value="ZINC FINGER DHHC DOMAIN CONTAINING PROTEIN"/>
    <property type="match status" value="1"/>
</dbReference>
<keyword evidence="4 16" id="KW-0812">Transmembrane</keyword>
<evidence type="ECO:0000256" key="2">
    <source>
        <dbReference type="ARBA" id="ARBA00012210"/>
    </source>
</evidence>
<feature type="transmembrane region" description="Helical" evidence="16">
    <location>
        <begin position="521"/>
        <end position="546"/>
    </location>
</feature>
<feature type="transmembrane region" description="Helical" evidence="16">
    <location>
        <begin position="566"/>
        <end position="588"/>
    </location>
</feature>
<keyword evidence="7" id="KW-0564">Palmitate</keyword>
<feature type="compositionally biased region" description="Polar residues" evidence="15">
    <location>
        <begin position="281"/>
        <end position="294"/>
    </location>
</feature>